<dbReference type="PROSITE" id="PS00086">
    <property type="entry name" value="CYTOCHROME_P450"/>
    <property type="match status" value="1"/>
</dbReference>
<sequence length="510" mass="56481">MVVSTVAWYLLYFLAAYVVWHVLIWPCLVLVISPMRALPGPTPLPVVGTLYRLKKKTNGQSNILDLVRDWVARDSRMYCVWNGPRPAVVLCHPDTMSVVLRSSVSVSKGAVYDTIRPWLGNGLLVARGAAWHARRKLLTHAFHFSILKQSHDVVARNAAILIGKLADARSGEPAAYLDLAPFISRCTLDIICEAAMNEKVNVQDAADSPYLAAVHEASTLMFQRILSPWYAPGFLNGLLYKFSKLKVQTDAVLGTLHTFTNSVIASRKAMLAAHPLSPDDAHVFLDLLLAVRDEDGAGLTDREIREEVDTFMFEGHDTTSASIAWTLHLLSLHREWADAVFNELAAAPSFATHTATGTATPWIPSERELGSFRALHNVICESHRLYPPVPFVSRQTAEDHVVDGFRIPSGSNVSLNIYALHHNPTVWPDPERFDPSRFESPLSSPFAHIPFSAGSRNCIGRKFAEREVTTLVAAVVAAYHLAADPHHDPYPRPDLILRPANGLRVKLTPR</sequence>
<dbReference type="InterPro" id="IPR036396">
    <property type="entry name" value="Cyt_P450_sf"/>
</dbReference>
<dbReference type="GO" id="GO:0016705">
    <property type="term" value="F:oxidoreductase activity, acting on paired donors, with incorporation or reduction of molecular oxygen"/>
    <property type="evidence" value="ECO:0007669"/>
    <property type="project" value="InterPro"/>
</dbReference>
<accession>A0A0L0DM48</accession>
<dbReference type="Pfam" id="PF00067">
    <property type="entry name" value="p450"/>
    <property type="match status" value="1"/>
</dbReference>
<evidence type="ECO:0000256" key="3">
    <source>
        <dbReference type="RuleBase" id="RU000461"/>
    </source>
</evidence>
<dbReference type="InterPro" id="IPR050196">
    <property type="entry name" value="Cytochrome_P450_Monoox"/>
</dbReference>
<dbReference type="InterPro" id="IPR002401">
    <property type="entry name" value="Cyt_P450_E_grp-I"/>
</dbReference>
<dbReference type="OrthoDB" id="1470350at2759"/>
<dbReference type="EMBL" id="GL349481">
    <property type="protein sequence ID" value="KNC53340.1"/>
    <property type="molecule type" value="Genomic_DNA"/>
</dbReference>
<dbReference type="eggNOG" id="KOG0157">
    <property type="taxonomic scope" value="Eukaryota"/>
</dbReference>
<keyword evidence="6" id="KW-1185">Reference proteome</keyword>
<keyword evidence="2 3" id="KW-0479">Metal-binding</keyword>
<dbReference type="SUPFAM" id="SSF48264">
    <property type="entry name" value="Cytochrome P450"/>
    <property type="match status" value="1"/>
</dbReference>
<reference evidence="5 6" key="1">
    <citation type="submission" date="2010-05" db="EMBL/GenBank/DDBJ databases">
        <title>The Genome Sequence of Thecamonas trahens ATCC 50062.</title>
        <authorList>
            <consortium name="The Broad Institute Genome Sequencing Platform"/>
            <person name="Russ C."/>
            <person name="Cuomo C."/>
            <person name="Shea T."/>
            <person name="Young S.K."/>
            <person name="Zeng Q."/>
            <person name="Koehrsen M."/>
            <person name="Haas B."/>
            <person name="Borodovsky M."/>
            <person name="Guigo R."/>
            <person name="Alvarado L."/>
            <person name="Berlin A."/>
            <person name="Bochicchio J."/>
            <person name="Borenstein D."/>
            <person name="Chapman S."/>
            <person name="Chen Z."/>
            <person name="Freedman E."/>
            <person name="Gellesch M."/>
            <person name="Goldberg J."/>
            <person name="Griggs A."/>
            <person name="Gujja S."/>
            <person name="Heilman E."/>
            <person name="Heiman D."/>
            <person name="Hepburn T."/>
            <person name="Howarth C."/>
            <person name="Jen D."/>
            <person name="Larson L."/>
            <person name="Mehta T."/>
            <person name="Park D."/>
            <person name="Pearson M."/>
            <person name="Roberts A."/>
            <person name="Saif S."/>
            <person name="Shenoy N."/>
            <person name="Sisk P."/>
            <person name="Stolte C."/>
            <person name="Sykes S."/>
            <person name="Thomson T."/>
            <person name="Walk T."/>
            <person name="White J."/>
            <person name="Yandava C."/>
            <person name="Burger G."/>
            <person name="Gray M.W."/>
            <person name="Holland P.W.H."/>
            <person name="King N."/>
            <person name="Lang F.B.F."/>
            <person name="Roger A.J."/>
            <person name="Ruiz-Trillo I."/>
            <person name="Lander E."/>
            <person name="Nusbaum C."/>
        </authorList>
    </citation>
    <scope>NUCLEOTIDE SEQUENCE [LARGE SCALE GENOMIC DNA]</scope>
    <source>
        <strain evidence="5 6">ATCC 50062</strain>
    </source>
</reference>
<keyword evidence="4" id="KW-0472">Membrane</keyword>
<dbReference type="RefSeq" id="XP_013754388.1">
    <property type="nucleotide sequence ID" value="XM_013898934.1"/>
</dbReference>
<comment type="cofactor">
    <cofactor evidence="2">
        <name>heme</name>
        <dbReference type="ChEBI" id="CHEBI:30413"/>
    </cofactor>
</comment>
<evidence type="ECO:0000256" key="4">
    <source>
        <dbReference type="SAM" id="Phobius"/>
    </source>
</evidence>
<gene>
    <name evidence="5" type="ORF">AMSG_08841</name>
</gene>
<dbReference type="STRING" id="461836.A0A0L0DM48"/>
<evidence type="ECO:0000313" key="6">
    <source>
        <dbReference type="Proteomes" id="UP000054408"/>
    </source>
</evidence>
<dbReference type="AlphaFoldDB" id="A0A0L0DM48"/>
<protein>
    <recommendedName>
        <fullName evidence="7">Cytochrome P450</fullName>
    </recommendedName>
</protein>
<keyword evidence="4" id="KW-0812">Transmembrane</keyword>
<organism evidence="5 6">
    <name type="scientific">Thecamonas trahens ATCC 50062</name>
    <dbReference type="NCBI Taxonomy" id="461836"/>
    <lineage>
        <taxon>Eukaryota</taxon>
        <taxon>Apusozoa</taxon>
        <taxon>Apusomonadida</taxon>
        <taxon>Apusomonadidae</taxon>
        <taxon>Thecamonas</taxon>
    </lineage>
</organism>
<dbReference type="GO" id="GO:0020037">
    <property type="term" value="F:heme binding"/>
    <property type="evidence" value="ECO:0007669"/>
    <property type="project" value="InterPro"/>
</dbReference>
<keyword evidence="4" id="KW-1133">Transmembrane helix</keyword>
<dbReference type="Proteomes" id="UP000054408">
    <property type="component" value="Unassembled WGS sequence"/>
</dbReference>
<keyword evidence="3" id="KW-0560">Oxidoreductase</keyword>
<keyword evidence="3" id="KW-0503">Monooxygenase</keyword>
<dbReference type="OMA" id="ASITWHH"/>
<keyword evidence="2 3" id="KW-0408">Iron</keyword>
<evidence type="ECO:0000313" key="5">
    <source>
        <dbReference type="EMBL" id="KNC53340.1"/>
    </source>
</evidence>
<feature type="binding site" description="axial binding residue" evidence="2">
    <location>
        <position position="458"/>
    </location>
    <ligand>
        <name>heme</name>
        <dbReference type="ChEBI" id="CHEBI:30413"/>
    </ligand>
    <ligandPart>
        <name>Fe</name>
        <dbReference type="ChEBI" id="CHEBI:18248"/>
    </ligandPart>
</feature>
<name>A0A0L0DM48_THETB</name>
<evidence type="ECO:0000256" key="1">
    <source>
        <dbReference type="ARBA" id="ARBA00010617"/>
    </source>
</evidence>
<dbReference type="Gene3D" id="1.10.630.10">
    <property type="entry name" value="Cytochrome P450"/>
    <property type="match status" value="1"/>
</dbReference>
<dbReference type="PRINTS" id="PR00463">
    <property type="entry name" value="EP450I"/>
</dbReference>
<dbReference type="InterPro" id="IPR017972">
    <property type="entry name" value="Cyt_P450_CS"/>
</dbReference>
<keyword evidence="2 3" id="KW-0349">Heme</keyword>
<dbReference type="GO" id="GO:0005506">
    <property type="term" value="F:iron ion binding"/>
    <property type="evidence" value="ECO:0007669"/>
    <property type="project" value="InterPro"/>
</dbReference>
<dbReference type="PRINTS" id="PR00385">
    <property type="entry name" value="P450"/>
</dbReference>
<dbReference type="GO" id="GO:0004497">
    <property type="term" value="F:monooxygenase activity"/>
    <property type="evidence" value="ECO:0007669"/>
    <property type="project" value="UniProtKB-KW"/>
</dbReference>
<proteinExistence type="inferred from homology"/>
<dbReference type="InterPro" id="IPR001128">
    <property type="entry name" value="Cyt_P450"/>
</dbReference>
<evidence type="ECO:0008006" key="7">
    <source>
        <dbReference type="Google" id="ProtNLM"/>
    </source>
</evidence>
<dbReference type="GeneID" id="25567436"/>
<comment type="similarity">
    <text evidence="1 3">Belongs to the cytochrome P450 family.</text>
</comment>
<dbReference type="CDD" id="cd20628">
    <property type="entry name" value="CYP4"/>
    <property type="match status" value="1"/>
</dbReference>
<dbReference type="PANTHER" id="PTHR24291:SF201">
    <property type="entry name" value="CYTOCHROME P450, FAMILY 4, SUBFAMILY B, POLYPEPTIDE 7"/>
    <property type="match status" value="1"/>
</dbReference>
<feature type="transmembrane region" description="Helical" evidence="4">
    <location>
        <begin position="6"/>
        <end position="32"/>
    </location>
</feature>
<evidence type="ECO:0000256" key="2">
    <source>
        <dbReference type="PIRSR" id="PIRSR602401-1"/>
    </source>
</evidence>
<dbReference type="PANTHER" id="PTHR24291">
    <property type="entry name" value="CYTOCHROME P450 FAMILY 4"/>
    <property type="match status" value="1"/>
</dbReference>